<reference evidence="2 3" key="1">
    <citation type="submission" date="2017-02" db="EMBL/GenBank/DDBJ databases">
        <title>Draft genome of Saccharomonospora sp. 154.</title>
        <authorList>
            <person name="Alonso-Carmona G.S."/>
            <person name="De La Haba R."/>
            <person name="Vera-Gargallo B."/>
            <person name="Sandoval-Trujillo A.H."/>
            <person name="Ramirez-Duran N."/>
            <person name="Ventosa A."/>
        </authorList>
    </citation>
    <scope>NUCLEOTIDE SEQUENCE [LARGE SCALE GENOMIC DNA]</scope>
    <source>
        <strain evidence="2 3">LRS4.154</strain>
    </source>
</reference>
<evidence type="ECO:0000259" key="1">
    <source>
        <dbReference type="Pfam" id="PF01872"/>
    </source>
</evidence>
<sequence length="205" mass="21956">MSIVTADLAISLDGFIAGPNITADNPVGDRGIELHEWFAGLASWRERQNLSGGVDNTDSRILGAWFDGTGAVVMGRTMFDTGELPWGENPPFRAPVFVLTNRPRPVLEKAGGTSFTFVSDGIESALKQAREAAGDRNVDIAGGAQTVRQYLRAGLIDELQLHVVPILLGAGVPLFDGIGSDMPSLEQVRVVEGESAAHLTYRVIR</sequence>
<dbReference type="PANTHER" id="PTHR38011">
    <property type="entry name" value="DIHYDROFOLATE REDUCTASE FAMILY PROTEIN (AFU_ORTHOLOGUE AFUA_8G06820)"/>
    <property type="match status" value="1"/>
</dbReference>
<accession>A0A1V9A6L2</accession>
<feature type="domain" description="Bacterial bifunctional deaminase-reductase C-terminal" evidence="1">
    <location>
        <begin position="4"/>
        <end position="192"/>
    </location>
</feature>
<dbReference type="STRING" id="1962155.B1813_11560"/>
<proteinExistence type="predicted"/>
<dbReference type="AlphaFoldDB" id="A0A1V9A6L2"/>
<dbReference type="InterPro" id="IPR002734">
    <property type="entry name" value="RibDG_C"/>
</dbReference>
<comment type="caution">
    <text evidence="2">The sequence shown here is derived from an EMBL/GenBank/DDBJ whole genome shotgun (WGS) entry which is preliminary data.</text>
</comment>
<dbReference type="PANTHER" id="PTHR38011:SF12">
    <property type="entry name" value="BIFUNCTIONAL DEAMINASE-REDUCTASE DOMAIN PROTEIN"/>
    <property type="match status" value="1"/>
</dbReference>
<keyword evidence="3" id="KW-1185">Reference proteome</keyword>
<evidence type="ECO:0000313" key="2">
    <source>
        <dbReference type="EMBL" id="OQO92775.1"/>
    </source>
</evidence>
<dbReference type="Gene3D" id="3.40.430.10">
    <property type="entry name" value="Dihydrofolate Reductase, subunit A"/>
    <property type="match status" value="1"/>
</dbReference>
<dbReference type="EMBL" id="MWIH01000005">
    <property type="protein sequence ID" value="OQO92775.1"/>
    <property type="molecule type" value="Genomic_DNA"/>
</dbReference>
<dbReference type="InterPro" id="IPR024072">
    <property type="entry name" value="DHFR-like_dom_sf"/>
</dbReference>
<gene>
    <name evidence="2" type="ORF">B1813_11560</name>
</gene>
<dbReference type="Proteomes" id="UP000192591">
    <property type="component" value="Unassembled WGS sequence"/>
</dbReference>
<protein>
    <submittedName>
        <fullName evidence="2">Deaminase</fullName>
    </submittedName>
</protein>
<dbReference type="SUPFAM" id="SSF53597">
    <property type="entry name" value="Dihydrofolate reductase-like"/>
    <property type="match status" value="1"/>
</dbReference>
<name>A0A1V9A6L2_SACPI</name>
<evidence type="ECO:0000313" key="3">
    <source>
        <dbReference type="Proteomes" id="UP000192591"/>
    </source>
</evidence>
<organism evidence="2 3">
    <name type="scientific">Saccharomonospora piscinae</name>
    <dbReference type="NCBI Taxonomy" id="687388"/>
    <lineage>
        <taxon>Bacteria</taxon>
        <taxon>Bacillati</taxon>
        <taxon>Actinomycetota</taxon>
        <taxon>Actinomycetes</taxon>
        <taxon>Pseudonocardiales</taxon>
        <taxon>Pseudonocardiaceae</taxon>
        <taxon>Saccharomonospora</taxon>
    </lineage>
</organism>
<dbReference type="RefSeq" id="WP_081191784.1">
    <property type="nucleotide sequence ID" value="NZ_MWIH01000005.1"/>
</dbReference>
<dbReference type="GO" id="GO:0008703">
    <property type="term" value="F:5-amino-6-(5-phosphoribosylamino)uracil reductase activity"/>
    <property type="evidence" value="ECO:0007669"/>
    <property type="project" value="InterPro"/>
</dbReference>
<dbReference type="GO" id="GO:0009231">
    <property type="term" value="P:riboflavin biosynthetic process"/>
    <property type="evidence" value="ECO:0007669"/>
    <property type="project" value="InterPro"/>
</dbReference>
<dbReference type="Pfam" id="PF01872">
    <property type="entry name" value="RibD_C"/>
    <property type="match status" value="1"/>
</dbReference>
<dbReference type="InterPro" id="IPR050765">
    <property type="entry name" value="Riboflavin_Biosynth_HTPR"/>
</dbReference>